<reference evidence="1" key="2">
    <citation type="submission" date="2021-03" db="EMBL/GenBank/DDBJ databases">
        <title>Acquisition and loss of CTX-M plasmids in Shigella species associated with MSM transmission in the UK.</title>
        <authorList>
            <person name="Greig D.R."/>
            <person name="Jenkins C."/>
            <person name="Dallman T.J."/>
            <person name="Cowley L.A."/>
        </authorList>
    </citation>
    <scope>NUCLEOTIDE SEQUENCE</scope>
    <source>
        <strain evidence="1">893916</strain>
        <plasmid evidence="1">pINV</plasmid>
    </source>
</reference>
<organism evidence="1">
    <name type="scientific">Shigella sonnei</name>
    <dbReference type="NCBI Taxonomy" id="624"/>
    <lineage>
        <taxon>Bacteria</taxon>
        <taxon>Pseudomonadati</taxon>
        <taxon>Pseudomonadota</taxon>
        <taxon>Gammaproteobacteria</taxon>
        <taxon>Enterobacterales</taxon>
        <taxon>Enterobacteriaceae</taxon>
        <taxon>Shigella</taxon>
    </lineage>
</organism>
<proteinExistence type="predicted"/>
<name>A0A896Z8H1_SHISO</name>
<keyword evidence="1" id="KW-0614">Plasmid</keyword>
<sequence length="54" mass="6205">MANYRLISLALTVRVYRSTDQTTRCCFILRNEVVSDSGKGRDLLSRGVREAERK</sequence>
<dbReference type="EMBL" id="MW396859">
    <property type="protein sequence ID" value="QSE36366.1"/>
    <property type="molecule type" value="Genomic_DNA"/>
</dbReference>
<dbReference type="AlphaFoldDB" id="A0A896Z8H1"/>
<gene>
    <name evidence="1" type="ORF">NOOHOHFM_00074</name>
</gene>
<reference evidence="1" key="1">
    <citation type="submission" date="2020-12" db="EMBL/GenBank/DDBJ databases">
        <authorList>
            <person name="Locke R.K."/>
        </authorList>
    </citation>
    <scope>NUCLEOTIDE SEQUENCE</scope>
    <source>
        <strain evidence="1">893916</strain>
        <plasmid evidence="1">pINV</plasmid>
    </source>
</reference>
<geneLocation type="plasmid" evidence="1">
    <name>pINV</name>
</geneLocation>
<evidence type="ECO:0000313" key="1">
    <source>
        <dbReference type="EMBL" id="QSE36366.1"/>
    </source>
</evidence>
<protein>
    <submittedName>
        <fullName evidence="1">Uncharacterized protein</fullName>
    </submittedName>
</protein>
<accession>A0A896Z8H1</accession>